<dbReference type="InterPro" id="IPR009075">
    <property type="entry name" value="AcylCo_DH/oxidase_C"/>
</dbReference>
<dbReference type="InterPro" id="IPR006091">
    <property type="entry name" value="Acyl-CoA_Oxase/DH_mid-dom"/>
</dbReference>
<dbReference type="RefSeq" id="WP_120728792.1">
    <property type="nucleotide sequence ID" value="NZ_RBAK01000004.1"/>
</dbReference>
<evidence type="ECO:0000256" key="5">
    <source>
        <dbReference type="RuleBase" id="RU362125"/>
    </source>
</evidence>
<proteinExistence type="inferred from homology"/>
<dbReference type="InterPro" id="IPR037069">
    <property type="entry name" value="AcylCoA_DH/ox_N_sf"/>
</dbReference>
<dbReference type="SUPFAM" id="SSF56645">
    <property type="entry name" value="Acyl-CoA dehydrogenase NM domain-like"/>
    <property type="match status" value="1"/>
</dbReference>
<evidence type="ECO:0000256" key="4">
    <source>
        <dbReference type="ARBA" id="ARBA00022827"/>
    </source>
</evidence>
<dbReference type="GO" id="GO:0050660">
    <property type="term" value="F:flavin adenine dinucleotide binding"/>
    <property type="evidence" value="ECO:0007669"/>
    <property type="project" value="InterPro"/>
</dbReference>
<keyword evidence="10" id="KW-1185">Reference proteome</keyword>
<dbReference type="InterPro" id="IPR009100">
    <property type="entry name" value="AcylCoA_DH/oxidase_NM_dom_sf"/>
</dbReference>
<gene>
    <name evidence="9" type="ORF">D7223_13915</name>
</gene>
<dbReference type="InterPro" id="IPR013786">
    <property type="entry name" value="AcylCoA_DH/ox_N"/>
</dbReference>
<dbReference type="Pfam" id="PF02771">
    <property type="entry name" value="Acyl-CoA_dh_N"/>
    <property type="match status" value="1"/>
</dbReference>
<dbReference type="AlphaFoldDB" id="A0A3A9ZH31"/>
<dbReference type="Proteomes" id="UP000281726">
    <property type="component" value="Unassembled WGS sequence"/>
</dbReference>
<sequence>MKLGWTPQQRALSHHYEQLARSAVAPRSAAHAATRQLDRLSWRELANQGFWRIPVPESRGGDGGTWWDFCAALEGIVRGSRDLGFCLSLIAHAGLLRAVVRHGDETQQHHLDRLMVGAVGATALTEERGGSDVARVSTTAHPVDGGHRLVGVKVHITNAPAADLIYVLGRVSGLPAKQDVTVFLVDRHQPGVRTGAAEEMLGNTSSPTGAISFDGVHLDPADILGVPGDGLSLTYDTITLDRLLYGVVGAAYLEGLLDDTLRFARGRTAFRQPITEFQYVQRRLTNMKLAIETTRWISYAALDRLLAEHPDAALMSSAAKLTGSESLAAAALDAMQVFGHAGYEEGDVSRAVRDSLGTLIAGGTSDIQRKNIFTQMIKKPVAVVPNRPVLAPLRAA</sequence>
<dbReference type="Gene3D" id="1.10.540.10">
    <property type="entry name" value="Acyl-CoA dehydrogenase/oxidase, N-terminal domain"/>
    <property type="match status" value="1"/>
</dbReference>
<comment type="caution">
    <text evidence="9">The sequence shown here is derived from an EMBL/GenBank/DDBJ whole genome shotgun (WGS) entry which is preliminary data.</text>
</comment>
<protein>
    <submittedName>
        <fullName evidence="9">Acyl-CoA dehydrogenase</fullName>
    </submittedName>
</protein>
<dbReference type="Pfam" id="PF00441">
    <property type="entry name" value="Acyl-CoA_dh_1"/>
    <property type="match status" value="1"/>
</dbReference>
<evidence type="ECO:0000259" key="8">
    <source>
        <dbReference type="Pfam" id="PF02771"/>
    </source>
</evidence>
<evidence type="ECO:0000313" key="9">
    <source>
        <dbReference type="EMBL" id="RKN47832.1"/>
    </source>
</evidence>
<name>A0A3A9ZH31_9ACTN</name>
<evidence type="ECO:0000313" key="10">
    <source>
        <dbReference type="Proteomes" id="UP000281726"/>
    </source>
</evidence>
<dbReference type="EMBL" id="RBAK01000004">
    <property type="protein sequence ID" value="RKN47832.1"/>
    <property type="molecule type" value="Genomic_DNA"/>
</dbReference>
<organism evidence="9 10">
    <name type="scientific">Micromonospora endolithica</name>
    <dbReference type="NCBI Taxonomy" id="230091"/>
    <lineage>
        <taxon>Bacteria</taxon>
        <taxon>Bacillati</taxon>
        <taxon>Actinomycetota</taxon>
        <taxon>Actinomycetes</taxon>
        <taxon>Micromonosporales</taxon>
        <taxon>Micromonosporaceae</taxon>
        <taxon>Micromonospora</taxon>
    </lineage>
</organism>
<comment type="similarity">
    <text evidence="2 5">Belongs to the acyl-CoA dehydrogenase family.</text>
</comment>
<reference evidence="9 10" key="1">
    <citation type="journal article" date="2004" name="Syst. Appl. Microbiol.">
        <title>Cryptoendolithic actinomycetes from antarctic sandstone rock samples: Micromonospora endolithica sp. nov. and two isolates related to Micromonospora coerulea Jensen 1932.</title>
        <authorList>
            <person name="Hirsch P."/>
            <person name="Mevs U."/>
            <person name="Kroppenstedt R.M."/>
            <person name="Schumann P."/>
            <person name="Stackebrandt E."/>
        </authorList>
    </citation>
    <scope>NUCLEOTIDE SEQUENCE [LARGE SCALE GENOMIC DNA]</scope>
    <source>
        <strain evidence="9 10">JCM 12677</strain>
    </source>
</reference>
<keyword evidence="5" id="KW-0560">Oxidoreductase</keyword>
<dbReference type="PANTHER" id="PTHR43884:SF12">
    <property type="entry name" value="ISOVALERYL-COA DEHYDROGENASE, MITOCHONDRIAL-RELATED"/>
    <property type="match status" value="1"/>
</dbReference>
<accession>A0A3A9ZH31</accession>
<dbReference type="Gene3D" id="1.20.140.10">
    <property type="entry name" value="Butyryl-CoA Dehydrogenase, subunit A, domain 3"/>
    <property type="match status" value="1"/>
</dbReference>
<comment type="cofactor">
    <cofactor evidence="1 5">
        <name>FAD</name>
        <dbReference type="ChEBI" id="CHEBI:57692"/>
    </cofactor>
</comment>
<feature type="domain" description="Acyl-CoA dehydrogenase/oxidase C-terminal" evidence="6">
    <location>
        <begin position="228"/>
        <end position="375"/>
    </location>
</feature>
<dbReference type="SUPFAM" id="SSF47203">
    <property type="entry name" value="Acyl-CoA dehydrogenase C-terminal domain-like"/>
    <property type="match status" value="1"/>
</dbReference>
<dbReference type="Gene3D" id="2.40.110.10">
    <property type="entry name" value="Butyryl-CoA Dehydrogenase, subunit A, domain 2"/>
    <property type="match status" value="1"/>
</dbReference>
<feature type="domain" description="Acyl-CoA dehydrogenase/oxidase N-terminal" evidence="8">
    <location>
        <begin position="6"/>
        <end position="110"/>
    </location>
</feature>
<keyword evidence="4 5" id="KW-0274">FAD</keyword>
<dbReference type="Pfam" id="PF02770">
    <property type="entry name" value="Acyl-CoA_dh_M"/>
    <property type="match status" value="1"/>
</dbReference>
<evidence type="ECO:0000256" key="2">
    <source>
        <dbReference type="ARBA" id="ARBA00009347"/>
    </source>
</evidence>
<dbReference type="OrthoDB" id="3398889at2"/>
<feature type="domain" description="Acyl-CoA oxidase/dehydrogenase middle" evidence="7">
    <location>
        <begin position="121"/>
        <end position="216"/>
    </location>
</feature>
<dbReference type="PANTHER" id="PTHR43884">
    <property type="entry name" value="ACYL-COA DEHYDROGENASE"/>
    <property type="match status" value="1"/>
</dbReference>
<dbReference type="InterPro" id="IPR046373">
    <property type="entry name" value="Acyl-CoA_Oxase/DH_mid-dom_sf"/>
</dbReference>
<evidence type="ECO:0000256" key="1">
    <source>
        <dbReference type="ARBA" id="ARBA00001974"/>
    </source>
</evidence>
<evidence type="ECO:0000256" key="3">
    <source>
        <dbReference type="ARBA" id="ARBA00022630"/>
    </source>
</evidence>
<keyword evidence="3 5" id="KW-0285">Flavoprotein</keyword>
<dbReference type="CDD" id="cd00567">
    <property type="entry name" value="ACAD"/>
    <property type="match status" value="1"/>
</dbReference>
<evidence type="ECO:0000259" key="7">
    <source>
        <dbReference type="Pfam" id="PF02770"/>
    </source>
</evidence>
<dbReference type="InterPro" id="IPR036250">
    <property type="entry name" value="AcylCo_DH-like_C"/>
</dbReference>
<dbReference type="GO" id="GO:0003995">
    <property type="term" value="F:acyl-CoA dehydrogenase activity"/>
    <property type="evidence" value="ECO:0007669"/>
    <property type="project" value="TreeGrafter"/>
</dbReference>
<evidence type="ECO:0000259" key="6">
    <source>
        <dbReference type="Pfam" id="PF00441"/>
    </source>
</evidence>